<evidence type="ECO:0000313" key="6">
    <source>
        <dbReference type="Proteomes" id="UP001385389"/>
    </source>
</evidence>
<dbReference type="PANTHER" id="PTHR30349">
    <property type="entry name" value="PHAGE INTEGRASE-RELATED"/>
    <property type="match status" value="1"/>
</dbReference>
<dbReference type="PROSITE" id="PS51898">
    <property type="entry name" value="TYR_RECOMBINASE"/>
    <property type="match status" value="1"/>
</dbReference>
<reference evidence="5 6" key="1">
    <citation type="submission" date="2024-03" db="EMBL/GenBank/DDBJ databases">
        <title>Phenotype and Genome Characterization of a Sulfate-Reducing Bacterium Pseudodesulfovibrio sp. strain 5S69, isolated from Petroleum Reservoir in Tatarstan (Russia).</title>
        <authorList>
            <person name="Bidzhieva S.K."/>
            <person name="Kadnikov V."/>
            <person name="Tourova T.P."/>
            <person name="Samigullina S.R."/>
            <person name="Sokolova D.S."/>
            <person name="Poltaraus A.B."/>
            <person name="Avtukh A.N."/>
            <person name="Tereshina V.M."/>
            <person name="Mardanov A.V."/>
            <person name="Nazina T.N."/>
        </authorList>
    </citation>
    <scope>NUCLEOTIDE SEQUENCE [LARGE SCALE GENOMIC DNA]</scope>
    <source>
        <strain evidence="5 6">5S69</strain>
    </source>
</reference>
<dbReference type="InterPro" id="IPR010998">
    <property type="entry name" value="Integrase_recombinase_N"/>
</dbReference>
<dbReference type="Pfam" id="PF00589">
    <property type="entry name" value="Phage_integrase"/>
    <property type="match status" value="1"/>
</dbReference>
<sequence>MAINVWFRPYPRKGKKYRAYFKYKGRQPSKAVMTKKEGREWAELKVKEIDAMLKKESSETLMYSAGSKEYLDDCAWMQRQTVTEKYHHYTNFAEWMITAILKKPEDFSFDSISIEIARKYYRHVQNKISTKTANNHIKNLKAMWNWHITEARASFNPWTHIKKNKGEEHQEYVPPTENVVAVLLAAQPWQQDYLNIILKTGCRASDPRRLRWPAVNFDQEWLAFWTRKRVGGEKKYRKISMPKDSKLYEILWRLWEGRDKHSDYVFTNPKTGTGYTRREEAIKYLLADLKNTKGEIQTMGLCTKAGVRSFTLKSLRHFVALRLDDSGKASLTDIQKILGHENATTTDTYLKGLRGDTSRAASILDEDDLEKSLLDQNGAQSGARTKD</sequence>
<dbReference type="InterPro" id="IPR002104">
    <property type="entry name" value="Integrase_catalytic"/>
</dbReference>
<organism evidence="5 6">
    <name type="scientific">Pseudodesulfovibrio methanolicus</name>
    <dbReference type="NCBI Taxonomy" id="3126690"/>
    <lineage>
        <taxon>Bacteria</taxon>
        <taxon>Pseudomonadati</taxon>
        <taxon>Thermodesulfobacteriota</taxon>
        <taxon>Desulfovibrionia</taxon>
        <taxon>Desulfovibrionales</taxon>
        <taxon>Desulfovibrionaceae</taxon>
    </lineage>
</organism>
<feature type="domain" description="Tyr recombinase" evidence="4">
    <location>
        <begin position="168"/>
        <end position="365"/>
    </location>
</feature>
<evidence type="ECO:0000313" key="5">
    <source>
        <dbReference type="EMBL" id="WWX21692.1"/>
    </source>
</evidence>
<dbReference type="Proteomes" id="UP001385389">
    <property type="component" value="Chromosome"/>
</dbReference>
<keyword evidence="3" id="KW-0233">DNA recombination</keyword>
<dbReference type="InterPro" id="IPR050090">
    <property type="entry name" value="Tyrosine_recombinase_XerCD"/>
</dbReference>
<protein>
    <submittedName>
        <fullName evidence="5">Site-specific integrase</fullName>
    </submittedName>
</protein>
<comment type="similarity">
    <text evidence="1">Belongs to the 'phage' integrase family.</text>
</comment>
<evidence type="ECO:0000259" key="4">
    <source>
        <dbReference type="PROSITE" id="PS51898"/>
    </source>
</evidence>
<keyword evidence="2" id="KW-0238">DNA-binding</keyword>
<evidence type="ECO:0000256" key="3">
    <source>
        <dbReference type="ARBA" id="ARBA00023172"/>
    </source>
</evidence>
<name>A0ABZ2IWJ8_9BACT</name>
<dbReference type="SUPFAM" id="SSF56349">
    <property type="entry name" value="DNA breaking-rejoining enzymes"/>
    <property type="match status" value="1"/>
</dbReference>
<dbReference type="EMBL" id="CP146609">
    <property type="protein sequence ID" value="WWX21692.1"/>
    <property type="molecule type" value="Genomic_DNA"/>
</dbReference>
<dbReference type="InterPro" id="IPR011010">
    <property type="entry name" value="DNA_brk_join_enz"/>
</dbReference>
<evidence type="ECO:0000256" key="1">
    <source>
        <dbReference type="ARBA" id="ARBA00008857"/>
    </source>
</evidence>
<dbReference type="Gene3D" id="1.10.150.130">
    <property type="match status" value="1"/>
</dbReference>
<evidence type="ECO:0000256" key="2">
    <source>
        <dbReference type="ARBA" id="ARBA00023125"/>
    </source>
</evidence>
<proteinExistence type="inferred from homology"/>
<dbReference type="Gene3D" id="1.10.443.10">
    <property type="entry name" value="Intergrase catalytic core"/>
    <property type="match status" value="1"/>
</dbReference>
<gene>
    <name evidence="5" type="ORF">V8V93_14740</name>
</gene>
<dbReference type="CDD" id="cd00397">
    <property type="entry name" value="DNA_BRE_C"/>
    <property type="match status" value="1"/>
</dbReference>
<dbReference type="PANTHER" id="PTHR30349:SF64">
    <property type="entry name" value="PROPHAGE INTEGRASE INTD-RELATED"/>
    <property type="match status" value="1"/>
</dbReference>
<accession>A0ABZ2IWJ8</accession>
<keyword evidence="6" id="KW-1185">Reference proteome</keyword>
<dbReference type="InterPro" id="IPR013762">
    <property type="entry name" value="Integrase-like_cat_sf"/>
</dbReference>
<dbReference type="RefSeq" id="WP_338667356.1">
    <property type="nucleotide sequence ID" value="NZ_CP146609.1"/>
</dbReference>